<protein>
    <submittedName>
        <fullName evidence="1">Uncharacterized protein</fullName>
    </submittedName>
</protein>
<dbReference type="AlphaFoldDB" id="A0A9W9K627"/>
<accession>A0A9W9K627</accession>
<name>A0A9W9K627_9EURO</name>
<sequence length="151" mass="16891">MFDSEWKHSGTTAKLKRIYVIKNRKDPKFQLGFHGTRRACTIGSDSTDPCDNPECCLCSILKDGFSLERAQADRYVKNYENNSDERVLILCGVEFLRTQELKMAGDPGANVDTVIGVTKANGGELFYHETAVRSVEQIKPLGLVVYSRCPP</sequence>
<evidence type="ECO:0000313" key="2">
    <source>
        <dbReference type="Proteomes" id="UP001149165"/>
    </source>
</evidence>
<gene>
    <name evidence="1" type="ORF">N7456_010300</name>
</gene>
<proteinExistence type="predicted"/>
<reference evidence="1" key="2">
    <citation type="journal article" date="2023" name="IMA Fungus">
        <title>Comparative genomic study of the Penicillium genus elucidates a diverse pangenome and 15 lateral gene transfer events.</title>
        <authorList>
            <person name="Petersen C."/>
            <person name="Sorensen T."/>
            <person name="Nielsen M.R."/>
            <person name="Sondergaard T.E."/>
            <person name="Sorensen J.L."/>
            <person name="Fitzpatrick D.A."/>
            <person name="Frisvad J.C."/>
            <person name="Nielsen K.L."/>
        </authorList>
    </citation>
    <scope>NUCLEOTIDE SEQUENCE</scope>
    <source>
        <strain evidence="1">IBT 30069</strain>
    </source>
</reference>
<dbReference type="SUPFAM" id="SSF56399">
    <property type="entry name" value="ADP-ribosylation"/>
    <property type="match status" value="1"/>
</dbReference>
<organism evidence="1 2">
    <name type="scientific">Penicillium angulare</name>
    <dbReference type="NCBI Taxonomy" id="116970"/>
    <lineage>
        <taxon>Eukaryota</taxon>
        <taxon>Fungi</taxon>
        <taxon>Dikarya</taxon>
        <taxon>Ascomycota</taxon>
        <taxon>Pezizomycotina</taxon>
        <taxon>Eurotiomycetes</taxon>
        <taxon>Eurotiomycetidae</taxon>
        <taxon>Eurotiales</taxon>
        <taxon>Aspergillaceae</taxon>
        <taxon>Penicillium</taxon>
    </lineage>
</organism>
<reference evidence="1" key="1">
    <citation type="submission" date="2022-11" db="EMBL/GenBank/DDBJ databases">
        <authorList>
            <person name="Petersen C."/>
        </authorList>
    </citation>
    <scope>NUCLEOTIDE SEQUENCE</scope>
    <source>
        <strain evidence="1">IBT 30069</strain>
    </source>
</reference>
<dbReference type="Proteomes" id="UP001149165">
    <property type="component" value="Unassembled WGS sequence"/>
</dbReference>
<comment type="caution">
    <text evidence="1">The sequence shown here is derived from an EMBL/GenBank/DDBJ whole genome shotgun (WGS) entry which is preliminary data.</text>
</comment>
<dbReference type="OrthoDB" id="9514740at2759"/>
<keyword evidence="2" id="KW-1185">Reference proteome</keyword>
<evidence type="ECO:0000313" key="1">
    <source>
        <dbReference type="EMBL" id="KAJ5094439.1"/>
    </source>
</evidence>
<dbReference type="EMBL" id="JAPQKH010000006">
    <property type="protein sequence ID" value="KAJ5094439.1"/>
    <property type="molecule type" value="Genomic_DNA"/>
</dbReference>
<dbReference type="Gene3D" id="3.90.228.10">
    <property type="match status" value="1"/>
</dbReference>